<proteinExistence type="predicted"/>
<feature type="transmembrane region" description="Helical" evidence="1">
    <location>
        <begin position="62"/>
        <end position="91"/>
    </location>
</feature>
<dbReference type="InterPro" id="IPR025241">
    <property type="entry name" value="DUF4190"/>
</dbReference>
<evidence type="ECO:0000259" key="2">
    <source>
        <dbReference type="Pfam" id="PF13828"/>
    </source>
</evidence>
<dbReference type="Pfam" id="PF13828">
    <property type="entry name" value="DUF4190"/>
    <property type="match status" value="1"/>
</dbReference>
<comment type="caution">
    <text evidence="4">The sequence shown here is derived from an EMBL/GenBank/DDBJ whole genome shotgun (WGS) entry which is preliminary data.</text>
</comment>
<keyword evidence="1" id="KW-1133">Transmembrane helix</keyword>
<dbReference type="EMBL" id="BART01000239">
    <property type="protein sequence ID" value="GAG68453.1"/>
    <property type="molecule type" value="Genomic_DNA"/>
</dbReference>
<protein>
    <recommendedName>
        <fullName evidence="2">DUF4190 domain-containing protein</fullName>
    </recommendedName>
</protein>
<accession>X1I4Y5</accession>
<organism evidence="4">
    <name type="scientific">marine sediment metagenome</name>
    <dbReference type="NCBI Taxonomy" id="412755"/>
    <lineage>
        <taxon>unclassified sequences</taxon>
        <taxon>metagenomes</taxon>
        <taxon>ecological metagenomes</taxon>
    </lineage>
</organism>
<keyword evidence="1" id="KW-0472">Membrane</keyword>
<dbReference type="AlphaFoldDB" id="X1I4Y5"/>
<reference evidence="4" key="1">
    <citation type="journal article" date="2014" name="Front. Microbiol.">
        <title>High frequency of phylogenetically diverse reductive dehalogenase-homologous genes in deep subseafloor sedimentary metagenomes.</title>
        <authorList>
            <person name="Kawai M."/>
            <person name="Futagami T."/>
            <person name="Toyoda A."/>
            <person name="Takaki Y."/>
            <person name="Nishi S."/>
            <person name="Hori S."/>
            <person name="Arai W."/>
            <person name="Tsubouchi T."/>
            <person name="Morono Y."/>
            <person name="Uchiyama I."/>
            <person name="Ito T."/>
            <person name="Fujiyama A."/>
            <person name="Inagaki F."/>
            <person name="Takami H."/>
        </authorList>
    </citation>
    <scope>NUCLEOTIDE SEQUENCE</scope>
    <source>
        <strain evidence="4">Expedition CK06-06</strain>
    </source>
</reference>
<sequence length="93" mass="9464">MQDVKNGPSVMAKSSLILGICGIIPFISGALGLAAIILGIIDLVKINKGEASDKGKKFDIIGIVLGVVLPTISWIIIYAIGFAIAGLSGILGS</sequence>
<evidence type="ECO:0000313" key="4">
    <source>
        <dbReference type="EMBL" id="GAH64370.1"/>
    </source>
</evidence>
<feature type="domain" description="DUF4190" evidence="2">
    <location>
        <begin position="11"/>
        <end position="69"/>
    </location>
</feature>
<name>X1I4Y5_9ZZZZ</name>
<gene>
    <name evidence="3" type="ORF">S01H4_01338</name>
    <name evidence="4" type="ORF">S03H2_46515</name>
</gene>
<dbReference type="EMBL" id="BARU01029214">
    <property type="protein sequence ID" value="GAH64370.1"/>
    <property type="molecule type" value="Genomic_DNA"/>
</dbReference>
<feature type="transmembrane region" description="Helical" evidence="1">
    <location>
        <begin position="16"/>
        <end position="41"/>
    </location>
</feature>
<evidence type="ECO:0000256" key="1">
    <source>
        <dbReference type="SAM" id="Phobius"/>
    </source>
</evidence>
<keyword evidence="1" id="KW-0812">Transmembrane</keyword>
<evidence type="ECO:0000313" key="3">
    <source>
        <dbReference type="EMBL" id="GAG68453.1"/>
    </source>
</evidence>